<gene>
    <name evidence="2" type="ORF">ESW18_02470</name>
    <name evidence="1" type="ORF">LV84_03965</name>
</gene>
<dbReference type="EMBL" id="QKZU01000022">
    <property type="protein sequence ID" value="PZX50653.1"/>
    <property type="molecule type" value="Genomic_DNA"/>
</dbReference>
<sequence>MKHFRKLIFVCTGSDCKKAGAKKLYKELKEVTDEVPLKGSCKFIKTKCMDMCKTAPNVIVGDYFCKNTSAEKVLTQIKKS</sequence>
<dbReference type="Proteomes" id="UP000321927">
    <property type="component" value="Unassembled WGS sequence"/>
</dbReference>
<proteinExistence type="predicted"/>
<dbReference type="AlphaFoldDB" id="A0A2W7QQ73"/>
<dbReference type="OrthoDB" id="9800692at2"/>
<keyword evidence="4" id="KW-1185">Reference proteome</keyword>
<dbReference type="CDD" id="cd02980">
    <property type="entry name" value="TRX_Fd_family"/>
    <property type="match status" value="1"/>
</dbReference>
<evidence type="ECO:0000313" key="1">
    <source>
        <dbReference type="EMBL" id="PZX50653.1"/>
    </source>
</evidence>
<evidence type="ECO:0000313" key="3">
    <source>
        <dbReference type="Proteomes" id="UP000249115"/>
    </source>
</evidence>
<dbReference type="EMBL" id="VORV01000001">
    <property type="protein sequence ID" value="TXD80010.1"/>
    <property type="molecule type" value="Genomic_DNA"/>
</dbReference>
<dbReference type="RefSeq" id="WP_086503110.1">
    <property type="nucleotide sequence ID" value="NZ_MSSV01000026.1"/>
</dbReference>
<organism evidence="1 3">
    <name type="scientific">Algoriphagus ratkowskyi</name>
    <dbReference type="NCBI Taxonomy" id="57028"/>
    <lineage>
        <taxon>Bacteria</taxon>
        <taxon>Pseudomonadati</taxon>
        <taxon>Bacteroidota</taxon>
        <taxon>Cytophagia</taxon>
        <taxon>Cytophagales</taxon>
        <taxon>Cyclobacteriaceae</taxon>
        <taxon>Algoriphagus</taxon>
    </lineage>
</organism>
<dbReference type="Proteomes" id="UP000249115">
    <property type="component" value="Unassembled WGS sequence"/>
</dbReference>
<comment type="caution">
    <text evidence="1">The sequence shown here is derived from an EMBL/GenBank/DDBJ whole genome shotgun (WGS) entry which is preliminary data.</text>
</comment>
<dbReference type="InterPro" id="IPR036249">
    <property type="entry name" value="Thioredoxin-like_sf"/>
</dbReference>
<accession>A0A2W7QQ73</accession>
<evidence type="ECO:0000313" key="2">
    <source>
        <dbReference type="EMBL" id="TXD80010.1"/>
    </source>
</evidence>
<reference evidence="1 3" key="1">
    <citation type="submission" date="2018-06" db="EMBL/GenBank/DDBJ databases">
        <title>Genomic Encyclopedia of Archaeal and Bacterial Type Strains, Phase II (KMG-II): from individual species to whole genera.</title>
        <authorList>
            <person name="Goeker M."/>
        </authorList>
    </citation>
    <scope>NUCLEOTIDE SEQUENCE [LARGE SCALE GENOMIC DNA]</scope>
    <source>
        <strain evidence="1 3">DSM 22686</strain>
    </source>
</reference>
<reference evidence="2 4" key="2">
    <citation type="submission" date="2019-08" db="EMBL/GenBank/DDBJ databases">
        <title>Genome of Algoriphagus ratkowskyi IC026.</title>
        <authorList>
            <person name="Bowman J.P."/>
        </authorList>
    </citation>
    <scope>NUCLEOTIDE SEQUENCE [LARGE SCALE GENOMIC DNA]</scope>
    <source>
        <strain evidence="2 4">IC026</strain>
    </source>
</reference>
<protein>
    <submittedName>
        <fullName evidence="2">(2Fe-2S) ferredoxin domain-containing protein</fullName>
    </submittedName>
    <submittedName>
        <fullName evidence="1">Thioredoxin-like protein</fullName>
    </submittedName>
</protein>
<name>A0A2W7QQ73_9BACT</name>
<dbReference type="SUPFAM" id="SSF52833">
    <property type="entry name" value="Thioredoxin-like"/>
    <property type="match status" value="1"/>
</dbReference>
<evidence type="ECO:0000313" key="4">
    <source>
        <dbReference type="Proteomes" id="UP000321927"/>
    </source>
</evidence>
<dbReference type="Gene3D" id="3.40.30.10">
    <property type="entry name" value="Glutaredoxin"/>
    <property type="match status" value="1"/>
</dbReference>
<dbReference type="Pfam" id="PF01257">
    <property type="entry name" value="2Fe-2S_thioredx"/>
    <property type="match status" value="1"/>
</dbReference>